<organism evidence="1 2">
    <name type="scientific">Pseudoxanthomonas winnipegensis</name>
    <dbReference type="NCBI Taxonomy" id="2480810"/>
    <lineage>
        <taxon>Bacteria</taxon>
        <taxon>Pseudomonadati</taxon>
        <taxon>Pseudomonadota</taxon>
        <taxon>Gammaproteobacteria</taxon>
        <taxon>Lysobacterales</taxon>
        <taxon>Lysobacteraceae</taxon>
        <taxon>Pseudoxanthomonas</taxon>
    </lineage>
</organism>
<gene>
    <name evidence="1" type="ORF">QE383_000240</name>
</gene>
<accession>A0AAW8G6M8</accession>
<dbReference type="EMBL" id="JAUTBB010000001">
    <property type="protein sequence ID" value="MDQ1117932.1"/>
    <property type="molecule type" value="Genomic_DNA"/>
</dbReference>
<protein>
    <recommendedName>
        <fullName evidence="3">HEAT repeat domain-containing protein</fullName>
    </recommendedName>
</protein>
<evidence type="ECO:0000313" key="2">
    <source>
        <dbReference type="Proteomes" id="UP001234354"/>
    </source>
</evidence>
<reference evidence="1" key="1">
    <citation type="submission" date="2023-07" db="EMBL/GenBank/DDBJ databases">
        <title>Functional and genomic diversity of the sorghum phyllosphere microbiome.</title>
        <authorList>
            <person name="Shade A."/>
        </authorList>
    </citation>
    <scope>NUCLEOTIDE SEQUENCE</scope>
    <source>
        <strain evidence="1">SORGH_AS_0908</strain>
    </source>
</reference>
<sequence>MKITPNDVRERARVWAMAPDDPEGAAVLARRINHPWYRCQALARAAEFSDGRKRAELLDAAIRAAQEQDEPNRIVTVSAWPIRVMVDRAPDLAEGLVRRMIHVAETEPHTLRRAHALQSLAFAVSRSPLLLGLVVPAMAKAILGGHGWRIDRVIRDTFELVRETHPDLLLSLALHHKANRQQQRLLASLSE</sequence>
<name>A0AAW8G6M8_9GAMM</name>
<dbReference type="RefSeq" id="WP_306995667.1">
    <property type="nucleotide sequence ID" value="NZ_JAUTBB010000001.1"/>
</dbReference>
<dbReference type="Proteomes" id="UP001234354">
    <property type="component" value="Unassembled WGS sequence"/>
</dbReference>
<proteinExistence type="predicted"/>
<evidence type="ECO:0008006" key="3">
    <source>
        <dbReference type="Google" id="ProtNLM"/>
    </source>
</evidence>
<comment type="caution">
    <text evidence="1">The sequence shown here is derived from an EMBL/GenBank/DDBJ whole genome shotgun (WGS) entry which is preliminary data.</text>
</comment>
<evidence type="ECO:0000313" key="1">
    <source>
        <dbReference type="EMBL" id="MDQ1117932.1"/>
    </source>
</evidence>
<dbReference type="AlphaFoldDB" id="A0AAW8G6M8"/>